<evidence type="ECO:0000313" key="3">
    <source>
        <dbReference type="Proteomes" id="UP000242287"/>
    </source>
</evidence>
<dbReference type="STRING" id="703135.A0A2A9N6S8"/>
<dbReference type="InterPro" id="IPR005135">
    <property type="entry name" value="Endo/exonuclease/phosphatase"/>
</dbReference>
<gene>
    <name evidence="2" type="ORF">AMATHDRAFT_8554</name>
</gene>
<dbReference type="Pfam" id="PF14529">
    <property type="entry name" value="Exo_endo_phos_2"/>
    <property type="match status" value="1"/>
</dbReference>
<proteinExistence type="predicted"/>
<evidence type="ECO:0000259" key="1">
    <source>
        <dbReference type="Pfam" id="PF14529"/>
    </source>
</evidence>
<feature type="domain" description="Endonuclease/exonuclease/phosphatase" evidence="1">
    <location>
        <begin position="239"/>
        <end position="325"/>
    </location>
</feature>
<dbReference type="OrthoDB" id="412006at2759"/>
<name>A0A2A9N6S8_9AGAR</name>
<dbReference type="EMBL" id="KZ302276">
    <property type="protein sequence ID" value="PFH45865.1"/>
    <property type="molecule type" value="Genomic_DNA"/>
</dbReference>
<dbReference type="InterPro" id="IPR036691">
    <property type="entry name" value="Endo/exonu/phosph_ase_sf"/>
</dbReference>
<evidence type="ECO:0000313" key="2">
    <source>
        <dbReference type="EMBL" id="PFH45865.1"/>
    </source>
</evidence>
<accession>A0A2A9N6S8</accession>
<dbReference type="GO" id="GO:0003824">
    <property type="term" value="F:catalytic activity"/>
    <property type="evidence" value="ECO:0007669"/>
    <property type="project" value="InterPro"/>
</dbReference>
<reference evidence="2 3" key="1">
    <citation type="submission" date="2014-02" db="EMBL/GenBank/DDBJ databases">
        <title>Transposable element dynamics among asymbiotic and ectomycorrhizal Amanita fungi.</title>
        <authorList>
            <consortium name="DOE Joint Genome Institute"/>
            <person name="Hess J."/>
            <person name="Skrede I."/>
            <person name="Wolfe B."/>
            <person name="LaButti K."/>
            <person name="Ohm R.A."/>
            <person name="Grigoriev I.V."/>
            <person name="Pringle A."/>
        </authorList>
    </citation>
    <scope>NUCLEOTIDE SEQUENCE [LARGE SCALE GENOMIC DNA]</scope>
    <source>
        <strain evidence="2 3">SKay4041</strain>
    </source>
</reference>
<sequence>MTYHPPPPPKIFKFFVTDDETTLPAKKQSEEELTASLNNIISENVEWLLNLGSNHVKLANWSKDPKAIIVTMVWNIDKNRTDDLPDGKAAYDVLQEVVLDLFLGATLANRKPQSKLKFMRVLTQHSDGLPMDNGLLYHYIRKHPNFEDIRFSLTPRFEHPRPTKPGQIPRLEYTKTVICEIFDMEMGAVTKKCLGSMVKFDSNPSTCEKFIFKSFEDKKNCMICQRWDHPTKFLTNINVIQGDFNLHHLAWDTSVHSQSDIGTALLHTTFLQDLSLISPPSSPTHVSKNHPNRILDLVFMKDHTCVLTKCEINLKGRGSSDHAIITIEWMAESTPFHPPYIKKDSEAELIFLTNIGEKEWWQTPDMSLDREEILQVTQSNFSILYDTIHDSWRQCAKPGSTGHPTPWWNNKCQKAKDNVGENPTQQNRWEYQKQIHDAQQSYYHAIVQDASTSRKPWKPAKWGNQRPPPTFSTIKLRNDNKQISNLTELWSCLHSQFNSMTLTTPELEEIDTFEPRTPCPFYTISRAEIQEALSKTANSSAPGLDHLTWRHVKYLWNHHNHFHEQLQDSLNWSITNVFWLTQFKESITIVIPKPNKDDYTSPKSY</sequence>
<dbReference type="SUPFAM" id="SSF56219">
    <property type="entry name" value="DNase I-like"/>
    <property type="match status" value="1"/>
</dbReference>
<keyword evidence="3" id="KW-1185">Reference proteome</keyword>
<dbReference type="Proteomes" id="UP000242287">
    <property type="component" value="Unassembled WGS sequence"/>
</dbReference>
<organism evidence="2 3">
    <name type="scientific">Amanita thiersii Skay4041</name>
    <dbReference type="NCBI Taxonomy" id="703135"/>
    <lineage>
        <taxon>Eukaryota</taxon>
        <taxon>Fungi</taxon>
        <taxon>Dikarya</taxon>
        <taxon>Basidiomycota</taxon>
        <taxon>Agaricomycotina</taxon>
        <taxon>Agaricomycetes</taxon>
        <taxon>Agaricomycetidae</taxon>
        <taxon>Agaricales</taxon>
        <taxon>Pluteineae</taxon>
        <taxon>Amanitaceae</taxon>
        <taxon>Amanita</taxon>
    </lineage>
</organism>
<dbReference type="AlphaFoldDB" id="A0A2A9N6S8"/>
<protein>
    <recommendedName>
        <fullName evidence="1">Endonuclease/exonuclease/phosphatase domain-containing protein</fullName>
    </recommendedName>
</protein>
<dbReference type="Gene3D" id="3.60.10.10">
    <property type="entry name" value="Endonuclease/exonuclease/phosphatase"/>
    <property type="match status" value="1"/>
</dbReference>